<reference evidence="2 3" key="1">
    <citation type="submission" date="2016-02" db="EMBL/GenBank/DDBJ databases">
        <authorList>
            <person name="Wen L."/>
            <person name="He K."/>
            <person name="Yang H."/>
        </authorList>
    </citation>
    <scope>NUCLEOTIDE SEQUENCE [LARGE SCALE GENOMIC DNA]</scope>
    <source>
        <strain evidence="2 3">TSA40</strain>
    </source>
</reference>
<sequence length="324" mass="37230">MTMQTNEQRPFVSVCVVTYNQEKYIRQCLQSIVDQETDFDFEVIVGDDGSTDGTREIVKEFAEAYPAIVKPVLQPRNIGPTQNYLSVHNKARGQYVAHVDGDDYCLPGKLQRLASFLEQNPECRIVWHRVHIINEHGQSAVGMPVKPMREFVPGNRLYARDLAKYYGMTGCHSGSMYRASARKVFKLTEETLDYFFSLSFVIDGGYASYIDEPYGVYRFFSFENTMTRAKGGVVTGRGKLSLIKVYLATNPELARQFAAQCLFEFLRRSYLRYPLRWDYLKLFFRCRAIPAPSDLILIARIFASNRNSSLVREFSRRTTPFVPA</sequence>
<evidence type="ECO:0000259" key="1">
    <source>
        <dbReference type="Pfam" id="PF00535"/>
    </source>
</evidence>
<dbReference type="InterPro" id="IPR029044">
    <property type="entry name" value="Nucleotide-diphossugar_trans"/>
</dbReference>
<dbReference type="PANTHER" id="PTHR22916:SF71">
    <property type="entry name" value="GLYCOSYL TRANSFERASE"/>
    <property type="match status" value="1"/>
</dbReference>
<feature type="domain" description="Glycosyltransferase 2-like" evidence="1">
    <location>
        <begin position="13"/>
        <end position="180"/>
    </location>
</feature>
<dbReference type="AlphaFoldDB" id="A0A254TFX0"/>
<dbReference type="PANTHER" id="PTHR22916">
    <property type="entry name" value="GLYCOSYLTRANSFERASE"/>
    <property type="match status" value="1"/>
</dbReference>
<dbReference type="Proteomes" id="UP000197535">
    <property type="component" value="Unassembled WGS sequence"/>
</dbReference>
<dbReference type="SUPFAM" id="SSF53448">
    <property type="entry name" value="Nucleotide-diphospho-sugar transferases"/>
    <property type="match status" value="1"/>
</dbReference>
<dbReference type="Gene3D" id="3.90.550.10">
    <property type="entry name" value="Spore Coat Polysaccharide Biosynthesis Protein SpsA, Chain A"/>
    <property type="match status" value="1"/>
</dbReference>
<dbReference type="GO" id="GO:0016758">
    <property type="term" value="F:hexosyltransferase activity"/>
    <property type="evidence" value="ECO:0007669"/>
    <property type="project" value="UniProtKB-ARBA"/>
</dbReference>
<name>A0A254TFX0_9BURK</name>
<evidence type="ECO:0000313" key="3">
    <source>
        <dbReference type="Proteomes" id="UP000197535"/>
    </source>
</evidence>
<protein>
    <recommendedName>
        <fullName evidence="1">Glycosyltransferase 2-like domain-containing protein</fullName>
    </recommendedName>
</protein>
<evidence type="ECO:0000313" key="2">
    <source>
        <dbReference type="EMBL" id="OWW18568.1"/>
    </source>
</evidence>
<proteinExistence type="predicted"/>
<dbReference type="InterPro" id="IPR001173">
    <property type="entry name" value="Glyco_trans_2-like"/>
</dbReference>
<keyword evidence="3" id="KW-1185">Reference proteome</keyword>
<dbReference type="Pfam" id="PF00535">
    <property type="entry name" value="Glycos_transf_2"/>
    <property type="match status" value="1"/>
</dbReference>
<gene>
    <name evidence="2" type="ORF">AYR66_00720</name>
</gene>
<organism evidence="2 3">
    <name type="scientific">Noviherbaspirillum denitrificans</name>
    <dbReference type="NCBI Taxonomy" id="1968433"/>
    <lineage>
        <taxon>Bacteria</taxon>
        <taxon>Pseudomonadati</taxon>
        <taxon>Pseudomonadota</taxon>
        <taxon>Betaproteobacteria</taxon>
        <taxon>Burkholderiales</taxon>
        <taxon>Oxalobacteraceae</taxon>
        <taxon>Noviherbaspirillum</taxon>
    </lineage>
</organism>
<comment type="caution">
    <text evidence="2">The sequence shown here is derived from an EMBL/GenBank/DDBJ whole genome shotgun (WGS) entry which is preliminary data.</text>
</comment>
<accession>A0A254TFX0</accession>
<dbReference type="EMBL" id="LSTO01000003">
    <property type="protein sequence ID" value="OWW18568.1"/>
    <property type="molecule type" value="Genomic_DNA"/>
</dbReference>